<evidence type="ECO:0000256" key="9">
    <source>
        <dbReference type="ARBA" id="ARBA00022692"/>
    </source>
</evidence>
<name>A0A6L9S8M3_9ACTN</name>
<dbReference type="PROSITE" id="PS51002">
    <property type="entry name" value="CYTB_NTER"/>
    <property type="match status" value="1"/>
</dbReference>
<feature type="transmembrane region" description="Helical" evidence="19">
    <location>
        <begin position="431"/>
        <end position="451"/>
    </location>
</feature>
<evidence type="ECO:0000259" key="20">
    <source>
        <dbReference type="PROSITE" id="PS51002"/>
    </source>
</evidence>
<dbReference type="GO" id="GO:0016491">
    <property type="term" value="F:oxidoreductase activity"/>
    <property type="evidence" value="ECO:0007669"/>
    <property type="project" value="InterPro"/>
</dbReference>
<dbReference type="Pfam" id="PF13631">
    <property type="entry name" value="Cytochrom_B_N_2"/>
    <property type="match status" value="1"/>
</dbReference>
<accession>A0A6L9S8M3</accession>
<feature type="transmembrane region" description="Helical" evidence="19">
    <location>
        <begin position="130"/>
        <end position="149"/>
    </location>
</feature>
<dbReference type="PANTHER" id="PTHR19271">
    <property type="entry name" value="CYTOCHROME B"/>
    <property type="match status" value="1"/>
</dbReference>
<evidence type="ECO:0000313" key="21">
    <source>
        <dbReference type="EMBL" id="NEE01785.1"/>
    </source>
</evidence>
<evidence type="ECO:0000256" key="6">
    <source>
        <dbReference type="ARBA" id="ARBA00022475"/>
    </source>
</evidence>
<keyword evidence="11" id="KW-1278">Translocase</keyword>
<dbReference type="PANTHER" id="PTHR19271:SF16">
    <property type="entry name" value="CYTOCHROME B"/>
    <property type="match status" value="1"/>
</dbReference>
<keyword evidence="9 19" id="KW-0812">Transmembrane</keyword>
<feature type="compositionally biased region" description="Basic and acidic residues" evidence="18">
    <location>
        <begin position="10"/>
        <end position="20"/>
    </location>
</feature>
<dbReference type="RefSeq" id="WP_163739752.1">
    <property type="nucleotide sequence ID" value="NZ_JAAGOA010000011.1"/>
</dbReference>
<evidence type="ECO:0000256" key="15">
    <source>
        <dbReference type="ARBA" id="ARBA00023136"/>
    </source>
</evidence>
<feature type="region of interest" description="Disordered" evidence="18">
    <location>
        <begin position="539"/>
        <end position="572"/>
    </location>
</feature>
<keyword evidence="8" id="KW-0679">Respiratory chain</keyword>
<dbReference type="FunFam" id="1.20.810.10:FF:000007">
    <property type="entry name" value="Ubiquinol-cytochrome C reductase B subunit"/>
    <property type="match status" value="1"/>
</dbReference>
<feature type="transmembrane region" description="Helical" evidence="19">
    <location>
        <begin position="161"/>
        <end position="181"/>
    </location>
</feature>
<feature type="region of interest" description="Disordered" evidence="18">
    <location>
        <begin position="1"/>
        <end position="20"/>
    </location>
</feature>
<evidence type="ECO:0000256" key="16">
    <source>
        <dbReference type="ARBA" id="ARBA00029351"/>
    </source>
</evidence>
<comment type="caution">
    <text evidence="21">The sequence shown here is derived from an EMBL/GenBank/DDBJ whole genome shotgun (WGS) entry which is preliminary data.</text>
</comment>
<dbReference type="GO" id="GO:0008121">
    <property type="term" value="F:quinol-cytochrome-c reductase activity"/>
    <property type="evidence" value="ECO:0007669"/>
    <property type="project" value="UniProtKB-EC"/>
</dbReference>
<evidence type="ECO:0000256" key="11">
    <source>
        <dbReference type="ARBA" id="ARBA00022967"/>
    </source>
</evidence>
<evidence type="ECO:0000256" key="2">
    <source>
        <dbReference type="ARBA" id="ARBA00004651"/>
    </source>
</evidence>
<dbReference type="EMBL" id="JAAGOA010000011">
    <property type="protein sequence ID" value="NEE01785.1"/>
    <property type="molecule type" value="Genomic_DNA"/>
</dbReference>
<dbReference type="Proteomes" id="UP000475214">
    <property type="component" value="Unassembled WGS sequence"/>
</dbReference>
<feature type="transmembrane region" description="Helical" evidence="19">
    <location>
        <begin position="227"/>
        <end position="251"/>
    </location>
</feature>
<reference evidence="21 22" key="1">
    <citation type="submission" date="2020-02" db="EMBL/GenBank/DDBJ databases">
        <authorList>
            <person name="Li X.-J."/>
            <person name="Han X.-M."/>
        </authorList>
    </citation>
    <scope>NUCLEOTIDE SEQUENCE [LARGE SCALE GENOMIC DNA]</scope>
    <source>
        <strain evidence="21 22">CCTCC AB 2017055</strain>
    </source>
</reference>
<feature type="transmembrane region" description="Helical" evidence="19">
    <location>
        <begin position="272"/>
        <end position="298"/>
    </location>
</feature>
<evidence type="ECO:0000256" key="7">
    <source>
        <dbReference type="ARBA" id="ARBA00022617"/>
    </source>
</evidence>
<keyword evidence="6" id="KW-1003">Cell membrane</keyword>
<evidence type="ECO:0000256" key="12">
    <source>
        <dbReference type="ARBA" id="ARBA00022982"/>
    </source>
</evidence>
<evidence type="ECO:0000256" key="8">
    <source>
        <dbReference type="ARBA" id="ARBA00022660"/>
    </source>
</evidence>
<gene>
    <name evidence="21" type="ORF">G1H10_16550</name>
</gene>
<keyword evidence="7" id="KW-0349">Heme</keyword>
<sequence>MTTTTTPPETAREAPPETRASDNAVVKGAGRVVDFVDQRITASNWLKRNIRKVFPDHWSFLLGEIALFSLILIILSGVFLTLWFKPSMAHITYEGAYIPLRGVGLSEAYASTLELSFEVRGGLLMRQVHHWATLVFIAAMSAHMLRIFFTGAFRKPRELNWLVGLSLLVLGITNGFTGYSLPDDLLSGTGLRIIEGGMLAIPVVGTYLSFFIFGGEYPGDDIISRLYPIHILLVPGLILALVALHLMLLWYQKHTQYPGAGKSDRNVVGYPFFPVYVAKAGGFQFIVWGFIFLMAATIQINPVWFWGPYDPSQVTAGTQPDWYVGFLDGALRVMPAWGIDILGHELALSVLIPAVILPGLILTPLALYPWIEQKVTGDTREHHVLDRPRNMPVRTGLGVGFIVFYILLWIAGGNDFFATILEIPVNWISRFLQFSIILGPPLAFWVTKRICLGLQRRDREKVLHGRESGIIVVSPDGEFSERHQPLEHGDAYALTAHDRIEPIEPGPATDASGVPNPAYKKERRRARLSRFYFGDVIQKPTREEMEQAHHNGHGELESGAHEEHPGDQVTTR</sequence>
<keyword evidence="5" id="KW-0813">Transport</keyword>
<keyword evidence="15 19" id="KW-0472">Membrane</keyword>
<feature type="domain" description="Cytochrome b/b6 N-terminal region profile" evidence="20">
    <location>
        <begin position="32"/>
        <end position="258"/>
    </location>
</feature>
<evidence type="ECO:0000313" key="22">
    <source>
        <dbReference type="Proteomes" id="UP000475214"/>
    </source>
</evidence>
<dbReference type="InterPro" id="IPR005797">
    <property type="entry name" value="Cyt_b/b6_N"/>
</dbReference>
<evidence type="ECO:0000256" key="5">
    <source>
        <dbReference type="ARBA" id="ARBA00022448"/>
    </source>
</evidence>
<feature type="transmembrane region" description="Helical" evidence="19">
    <location>
        <begin position="346"/>
        <end position="371"/>
    </location>
</feature>
<feature type="transmembrane region" description="Helical" evidence="19">
    <location>
        <begin position="392"/>
        <end position="411"/>
    </location>
</feature>
<feature type="transmembrane region" description="Helical" evidence="19">
    <location>
        <begin position="193"/>
        <end position="215"/>
    </location>
</feature>
<comment type="cofactor">
    <cofactor evidence="1">
        <name>heme</name>
        <dbReference type="ChEBI" id="CHEBI:30413"/>
    </cofactor>
</comment>
<organism evidence="21 22">
    <name type="scientific">Phytoactinopolyspora halotolerans</name>
    <dbReference type="NCBI Taxonomy" id="1981512"/>
    <lineage>
        <taxon>Bacteria</taxon>
        <taxon>Bacillati</taxon>
        <taxon>Actinomycetota</taxon>
        <taxon>Actinomycetes</taxon>
        <taxon>Jiangellales</taxon>
        <taxon>Jiangellaceae</taxon>
        <taxon>Phytoactinopolyspora</taxon>
    </lineage>
</organism>
<dbReference type="GO" id="GO:0046872">
    <property type="term" value="F:metal ion binding"/>
    <property type="evidence" value="ECO:0007669"/>
    <property type="project" value="UniProtKB-KW"/>
</dbReference>
<dbReference type="EC" id="7.1.1.8" evidence="3"/>
<dbReference type="InterPro" id="IPR016174">
    <property type="entry name" value="Di-haem_cyt_TM"/>
</dbReference>
<proteinExistence type="predicted"/>
<comment type="subcellular location">
    <subcellularLocation>
        <location evidence="2">Cell membrane</location>
        <topology evidence="2">Multi-pass membrane protein</topology>
    </subcellularLocation>
</comment>
<comment type="catalytic activity">
    <reaction evidence="16">
        <text>a quinol + 2 Fe(III)-[cytochrome c](out) = a quinone + 2 Fe(II)-[cytochrome c](out) + 2 H(+)(out)</text>
        <dbReference type="Rhea" id="RHEA:11484"/>
        <dbReference type="Rhea" id="RHEA-COMP:10350"/>
        <dbReference type="Rhea" id="RHEA-COMP:14399"/>
        <dbReference type="ChEBI" id="CHEBI:15378"/>
        <dbReference type="ChEBI" id="CHEBI:24646"/>
        <dbReference type="ChEBI" id="CHEBI:29033"/>
        <dbReference type="ChEBI" id="CHEBI:29034"/>
        <dbReference type="ChEBI" id="CHEBI:132124"/>
        <dbReference type="EC" id="7.1.1.8"/>
    </reaction>
</comment>
<keyword evidence="22" id="KW-1185">Reference proteome</keyword>
<dbReference type="AlphaFoldDB" id="A0A6L9S8M3"/>
<evidence type="ECO:0000256" key="1">
    <source>
        <dbReference type="ARBA" id="ARBA00001971"/>
    </source>
</evidence>
<dbReference type="InterPro" id="IPR027387">
    <property type="entry name" value="Cytb/b6-like_sf"/>
</dbReference>
<evidence type="ECO:0000256" key="17">
    <source>
        <dbReference type="ARBA" id="ARBA00029568"/>
    </source>
</evidence>
<dbReference type="GO" id="GO:0022904">
    <property type="term" value="P:respiratory electron transport chain"/>
    <property type="evidence" value="ECO:0007669"/>
    <property type="project" value="InterPro"/>
</dbReference>
<evidence type="ECO:0000256" key="3">
    <source>
        <dbReference type="ARBA" id="ARBA00012951"/>
    </source>
</evidence>
<evidence type="ECO:0000256" key="14">
    <source>
        <dbReference type="ARBA" id="ARBA00023004"/>
    </source>
</evidence>
<dbReference type="GO" id="GO:0005886">
    <property type="term" value="C:plasma membrane"/>
    <property type="evidence" value="ECO:0007669"/>
    <property type="project" value="UniProtKB-SubCell"/>
</dbReference>
<evidence type="ECO:0000256" key="4">
    <source>
        <dbReference type="ARBA" id="ARBA00016116"/>
    </source>
</evidence>
<protein>
    <recommendedName>
        <fullName evidence="4">Cytochrome bc1 complex cytochrome b subunit</fullName>
        <ecNumber evidence="3">7.1.1.8</ecNumber>
    </recommendedName>
    <alternativeName>
        <fullName evidence="17">Cytochrome bc1 reductase complex subunit QcrB</fullName>
    </alternativeName>
</protein>
<feature type="compositionally biased region" description="Basic and acidic residues" evidence="18">
    <location>
        <begin position="540"/>
        <end position="566"/>
    </location>
</feature>
<keyword evidence="14" id="KW-0408">Iron</keyword>
<keyword evidence="13 19" id="KW-1133">Transmembrane helix</keyword>
<evidence type="ECO:0000256" key="18">
    <source>
        <dbReference type="SAM" id="MobiDB-lite"/>
    </source>
</evidence>
<dbReference type="Gene3D" id="1.20.810.10">
    <property type="entry name" value="Cytochrome Bc1 Complex, Chain C"/>
    <property type="match status" value="1"/>
</dbReference>
<feature type="transmembrane region" description="Helical" evidence="19">
    <location>
        <begin position="65"/>
        <end position="84"/>
    </location>
</feature>
<evidence type="ECO:0000256" key="13">
    <source>
        <dbReference type="ARBA" id="ARBA00022989"/>
    </source>
</evidence>
<keyword evidence="12" id="KW-0249">Electron transport</keyword>
<evidence type="ECO:0000256" key="10">
    <source>
        <dbReference type="ARBA" id="ARBA00022723"/>
    </source>
</evidence>
<keyword evidence="10" id="KW-0479">Metal-binding</keyword>
<evidence type="ECO:0000256" key="19">
    <source>
        <dbReference type="SAM" id="Phobius"/>
    </source>
</evidence>
<dbReference type="SUPFAM" id="SSF81342">
    <property type="entry name" value="Transmembrane di-heme cytochromes"/>
    <property type="match status" value="1"/>
</dbReference>